<dbReference type="AlphaFoldDB" id="A0A517NUK7"/>
<name>A0A517NUK7_9BACT</name>
<gene>
    <name evidence="1" type="ORF">K239x_27950</name>
</gene>
<reference evidence="1 2" key="1">
    <citation type="submission" date="2019-02" db="EMBL/GenBank/DDBJ databases">
        <title>Deep-cultivation of Planctomycetes and their phenomic and genomic characterization uncovers novel biology.</title>
        <authorList>
            <person name="Wiegand S."/>
            <person name="Jogler M."/>
            <person name="Boedeker C."/>
            <person name="Pinto D."/>
            <person name="Vollmers J."/>
            <person name="Rivas-Marin E."/>
            <person name="Kohn T."/>
            <person name="Peeters S.H."/>
            <person name="Heuer A."/>
            <person name="Rast P."/>
            <person name="Oberbeckmann S."/>
            <person name="Bunk B."/>
            <person name="Jeske O."/>
            <person name="Meyerdierks A."/>
            <person name="Storesund J.E."/>
            <person name="Kallscheuer N."/>
            <person name="Luecker S."/>
            <person name="Lage O.M."/>
            <person name="Pohl T."/>
            <person name="Merkel B.J."/>
            <person name="Hornburger P."/>
            <person name="Mueller R.-W."/>
            <person name="Bruemmer F."/>
            <person name="Labrenz M."/>
            <person name="Spormann A.M."/>
            <person name="Op den Camp H."/>
            <person name="Overmann J."/>
            <person name="Amann R."/>
            <person name="Jetten M.S.M."/>
            <person name="Mascher T."/>
            <person name="Medema M.H."/>
            <person name="Devos D.P."/>
            <person name="Kaster A.-K."/>
            <person name="Ovreas L."/>
            <person name="Rohde M."/>
            <person name="Galperin M.Y."/>
            <person name="Jogler C."/>
        </authorList>
    </citation>
    <scope>NUCLEOTIDE SEQUENCE [LARGE SCALE GENOMIC DNA]</scope>
    <source>
        <strain evidence="1 2">K23_9</strain>
    </source>
</reference>
<organism evidence="1 2">
    <name type="scientific">Stieleria marina</name>
    <dbReference type="NCBI Taxonomy" id="1930275"/>
    <lineage>
        <taxon>Bacteria</taxon>
        <taxon>Pseudomonadati</taxon>
        <taxon>Planctomycetota</taxon>
        <taxon>Planctomycetia</taxon>
        <taxon>Pirellulales</taxon>
        <taxon>Pirellulaceae</taxon>
        <taxon>Stieleria</taxon>
    </lineage>
</organism>
<sequence length="142" mass="16428">MALLMLAGCFDESFDDFRIDVIEPLERQVPTELADALEQSVRIVEFAAFGERRLNVRFAREHTAELPFLLVGLQRVKRPTVLRDLGRLRYRRHHKRIEQLNEVSFFCVSHSGGMKEESPFSISCVLGTGDKNHRQFVGFLHQ</sequence>
<protein>
    <submittedName>
        <fullName evidence="1">Uncharacterized protein</fullName>
    </submittedName>
</protein>
<dbReference type="EMBL" id="CP036526">
    <property type="protein sequence ID" value="QDT10804.1"/>
    <property type="molecule type" value="Genomic_DNA"/>
</dbReference>
<accession>A0A517NUK7</accession>
<evidence type="ECO:0000313" key="2">
    <source>
        <dbReference type="Proteomes" id="UP000319817"/>
    </source>
</evidence>
<evidence type="ECO:0000313" key="1">
    <source>
        <dbReference type="EMBL" id="QDT10804.1"/>
    </source>
</evidence>
<keyword evidence="2" id="KW-1185">Reference proteome</keyword>
<proteinExistence type="predicted"/>
<dbReference type="Proteomes" id="UP000319817">
    <property type="component" value="Chromosome"/>
</dbReference>